<dbReference type="InterPro" id="IPR008949">
    <property type="entry name" value="Isoprenoid_synthase_dom_sf"/>
</dbReference>
<dbReference type="eggNOG" id="ENOG502SP99">
    <property type="taxonomic scope" value="Eukaryota"/>
</dbReference>
<accession>Q0CW05</accession>
<name>Q0CW05_ASPTN</name>
<dbReference type="VEuPathDB" id="FungiDB:ATEG_02129"/>
<organism evidence="1 2">
    <name type="scientific">Aspergillus terreus (strain NIH 2624 / FGSC A1156)</name>
    <dbReference type="NCBI Taxonomy" id="341663"/>
    <lineage>
        <taxon>Eukaryota</taxon>
        <taxon>Fungi</taxon>
        <taxon>Dikarya</taxon>
        <taxon>Ascomycota</taxon>
        <taxon>Pezizomycotina</taxon>
        <taxon>Eurotiomycetes</taxon>
        <taxon>Eurotiomycetidae</taxon>
        <taxon>Eurotiales</taxon>
        <taxon>Aspergillaceae</taxon>
        <taxon>Aspergillus</taxon>
        <taxon>Aspergillus subgen. Circumdati</taxon>
    </lineage>
</organism>
<dbReference type="RefSeq" id="XP_001211307.1">
    <property type="nucleotide sequence ID" value="XM_001211307.1"/>
</dbReference>
<dbReference type="OMA" id="DYMAYRA"/>
<protein>
    <submittedName>
        <fullName evidence="1">Uncharacterized protein</fullName>
    </submittedName>
</protein>
<evidence type="ECO:0000313" key="2">
    <source>
        <dbReference type="Proteomes" id="UP000007963"/>
    </source>
</evidence>
<dbReference type="HOGENOM" id="CLU_047266_0_0_1"/>
<dbReference type="EMBL" id="CH476596">
    <property type="protein sequence ID" value="EAU37091.1"/>
    <property type="molecule type" value="Genomic_DNA"/>
</dbReference>
<gene>
    <name evidence="1" type="ORF">ATEG_02129</name>
</gene>
<evidence type="ECO:0000313" key="1">
    <source>
        <dbReference type="EMBL" id="EAU37091.1"/>
    </source>
</evidence>
<dbReference type="AlphaFoldDB" id="Q0CW05"/>
<dbReference type="Proteomes" id="UP000007963">
    <property type="component" value="Unassembled WGS sequence"/>
</dbReference>
<dbReference type="GeneID" id="4317169"/>
<dbReference type="OrthoDB" id="3004402at2759"/>
<proteinExistence type="predicted"/>
<dbReference type="Gene3D" id="1.10.600.10">
    <property type="entry name" value="Farnesyl Diphosphate Synthase"/>
    <property type="match status" value="1"/>
</dbReference>
<reference evidence="2" key="1">
    <citation type="submission" date="2005-09" db="EMBL/GenBank/DDBJ databases">
        <title>Annotation of the Aspergillus terreus NIH2624 genome.</title>
        <authorList>
            <person name="Birren B.W."/>
            <person name="Lander E.S."/>
            <person name="Galagan J.E."/>
            <person name="Nusbaum C."/>
            <person name="Devon K."/>
            <person name="Henn M."/>
            <person name="Ma L.-J."/>
            <person name="Jaffe D.B."/>
            <person name="Butler J."/>
            <person name="Alvarez P."/>
            <person name="Gnerre S."/>
            <person name="Grabherr M."/>
            <person name="Kleber M."/>
            <person name="Mauceli E.W."/>
            <person name="Brockman W."/>
            <person name="Rounsley S."/>
            <person name="Young S.K."/>
            <person name="LaButti K."/>
            <person name="Pushparaj V."/>
            <person name="DeCaprio D."/>
            <person name="Crawford M."/>
            <person name="Koehrsen M."/>
            <person name="Engels R."/>
            <person name="Montgomery P."/>
            <person name="Pearson M."/>
            <person name="Howarth C."/>
            <person name="Larson L."/>
            <person name="Luoma S."/>
            <person name="White J."/>
            <person name="Alvarado L."/>
            <person name="Kodira C.D."/>
            <person name="Zeng Q."/>
            <person name="Oleary S."/>
            <person name="Yandava C."/>
            <person name="Denning D.W."/>
            <person name="Nierman W.C."/>
            <person name="Milne T."/>
            <person name="Madden K."/>
        </authorList>
    </citation>
    <scope>NUCLEOTIDE SEQUENCE [LARGE SCALE GENOMIC DNA]</scope>
    <source>
        <strain evidence="2">NIH 2624 / FGSC A1156</strain>
    </source>
</reference>
<dbReference type="SUPFAM" id="SSF48576">
    <property type="entry name" value="Terpenoid synthases"/>
    <property type="match status" value="1"/>
</dbReference>
<sequence>MLDAAIPGAEDASPTSYRGYRMLADEILSEDPVLGQRVLDGMISWGGLDVKTYPDTFSSLTDYMVYRVEDVGADLIFRTAEFACGLQLPQREMDALNGLRSLCARHILLTNDLYSYEKEAAAEKKGVKLFNAVRVVQDLMGVSALSAKGILRSIIWDVERRMNEEYEHLVAEKSSESQLVRARALVACVAGNMYFSATCARYARVVDGARLAA</sequence>
<dbReference type="Pfam" id="PF19086">
    <property type="entry name" value="Terpene_syn_C_2"/>
    <property type="match status" value="1"/>
</dbReference>